<gene>
    <name evidence="3" type="ORF">COS80_01590</name>
</gene>
<dbReference type="Proteomes" id="UP000230972">
    <property type="component" value="Unassembled WGS sequence"/>
</dbReference>
<feature type="transmembrane region" description="Helical" evidence="1">
    <location>
        <begin position="345"/>
        <end position="369"/>
    </location>
</feature>
<proteinExistence type="predicted"/>
<feature type="transmembrane region" description="Helical" evidence="1">
    <location>
        <begin position="177"/>
        <end position="196"/>
    </location>
</feature>
<dbReference type="PANTHER" id="PTHR41771:SF1">
    <property type="entry name" value="MEMBRANE PROTEIN"/>
    <property type="match status" value="1"/>
</dbReference>
<keyword evidence="1" id="KW-0472">Membrane</keyword>
<keyword evidence="1" id="KW-1133">Transmembrane helix</keyword>
<dbReference type="PANTHER" id="PTHR41771">
    <property type="entry name" value="MEMBRANE PROTEIN-RELATED"/>
    <property type="match status" value="1"/>
</dbReference>
<feature type="transmembrane region" description="Helical" evidence="1">
    <location>
        <begin position="147"/>
        <end position="165"/>
    </location>
</feature>
<accession>A0A2M7AQ11</accession>
<dbReference type="Pfam" id="PF07907">
    <property type="entry name" value="YibE_F"/>
    <property type="match status" value="1"/>
</dbReference>
<feature type="transmembrane region" description="Helical" evidence="1">
    <location>
        <begin position="126"/>
        <end position="142"/>
    </location>
</feature>
<organism evidence="3 4">
    <name type="scientific">Candidatus Woesebacteria bacterium CG06_land_8_20_14_3_00_39_27</name>
    <dbReference type="NCBI Taxonomy" id="1975057"/>
    <lineage>
        <taxon>Bacteria</taxon>
        <taxon>Candidatus Woeseibacteriota</taxon>
    </lineage>
</organism>
<evidence type="ECO:0000313" key="3">
    <source>
        <dbReference type="EMBL" id="PIU71742.1"/>
    </source>
</evidence>
<feature type="transmembrane region" description="Helical" evidence="1">
    <location>
        <begin position="302"/>
        <end position="325"/>
    </location>
</feature>
<evidence type="ECO:0000256" key="1">
    <source>
        <dbReference type="SAM" id="Phobius"/>
    </source>
</evidence>
<dbReference type="InterPro" id="IPR012507">
    <property type="entry name" value="YibE_F"/>
</dbReference>
<feature type="chain" id="PRO_5014727671" evidence="2">
    <location>
        <begin position="27"/>
        <end position="376"/>
    </location>
</feature>
<dbReference type="EMBL" id="PEWC01000035">
    <property type="protein sequence ID" value="PIU71742.1"/>
    <property type="molecule type" value="Genomic_DNA"/>
</dbReference>
<evidence type="ECO:0000313" key="4">
    <source>
        <dbReference type="Proteomes" id="UP000230972"/>
    </source>
</evidence>
<sequence>MRVKQFLLTVVTLLFSFVLLGNSAYAQSELPQEPPKEETLEAVVEKILDGKQIKPMGSEDFQLYQKLELLVTKGSLKDKKITIENGNIPVANNLKYKVNDKVIVTFSKDFEGNDSFYITDYIRRDSLVWLFLIFVVSAVVIAKWRGILSLVGMGVSFLVIFSFILPKILSGSNPVEIAILGSLIIIPVSFFLSHGFNKKTMVAIAGTLVALIITGVLANIFVEAAKLTGFASEEAGFLQVAKGGLINIRGLLLAGIIIGVLGVLDDITISQSAIVFQLKEANEKLKFNELYKRAMNVGQDHISSMVNTLVLVYTGAALPLLLLFIDNPHPFSEIINYEIIADEIVRTLVGSIGLVLAVPITTVIASLVAEKTKAGH</sequence>
<comment type="caution">
    <text evidence="3">The sequence shown here is derived from an EMBL/GenBank/DDBJ whole genome shotgun (WGS) entry which is preliminary data.</text>
</comment>
<feature type="transmembrane region" description="Helical" evidence="1">
    <location>
        <begin position="203"/>
        <end position="225"/>
    </location>
</feature>
<feature type="transmembrane region" description="Helical" evidence="1">
    <location>
        <begin position="245"/>
        <end position="264"/>
    </location>
</feature>
<feature type="signal peptide" evidence="2">
    <location>
        <begin position="1"/>
        <end position="26"/>
    </location>
</feature>
<dbReference type="AlphaFoldDB" id="A0A2M7AQ11"/>
<protein>
    <submittedName>
        <fullName evidence="3">YibE/F family protein</fullName>
    </submittedName>
</protein>
<name>A0A2M7AQ11_9BACT</name>
<evidence type="ECO:0000256" key="2">
    <source>
        <dbReference type="SAM" id="SignalP"/>
    </source>
</evidence>
<reference evidence="4" key="1">
    <citation type="submission" date="2017-09" db="EMBL/GenBank/DDBJ databases">
        <title>Depth-based differentiation of microbial function through sediment-hosted aquifers and enrichment of novel symbionts in the deep terrestrial subsurface.</title>
        <authorList>
            <person name="Probst A.J."/>
            <person name="Ladd B."/>
            <person name="Jarett J.K."/>
            <person name="Geller-Mcgrath D.E."/>
            <person name="Sieber C.M.K."/>
            <person name="Emerson J.B."/>
            <person name="Anantharaman K."/>
            <person name="Thomas B.C."/>
            <person name="Malmstrom R."/>
            <person name="Stieglmeier M."/>
            <person name="Klingl A."/>
            <person name="Woyke T."/>
            <person name="Ryan C.M."/>
            <person name="Banfield J.F."/>
        </authorList>
    </citation>
    <scope>NUCLEOTIDE SEQUENCE [LARGE SCALE GENOMIC DNA]</scope>
</reference>
<keyword evidence="2" id="KW-0732">Signal</keyword>
<keyword evidence="1" id="KW-0812">Transmembrane</keyword>